<dbReference type="WBParaSite" id="EVEC_0000448401-mRNA-1">
    <property type="protein sequence ID" value="EVEC_0000448401-mRNA-1"/>
    <property type="gene ID" value="EVEC_0000448401"/>
</dbReference>
<gene>
    <name evidence="2" type="ORF">EVEC_LOCUS4192</name>
</gene>
<sequence length="172" mass="19820">MIEYKEEPVDDLSQEFLEFYLTVSSVDAHFVLMITRQKSYSECCRNELVVICLPYFITINIDAETKYTVNMSYAYNSLSPASTMDFSSDSQIKNSVILTNQGHVKDEDIENEDVEEDEQEEGENHSDYYDNHRSAINEPWYIRKSEIGEETEELGLGLELLPDDAYEPVVDG</sequence>
<reference evidence="4" key="1">
    <citation type="submission" date="2017-02" db="UniProtKB">
        <authorList>
            <consortium name="WormBaseParasite"/>
        </authorList>
    </citation>
    <scope>IDENTIFICATION</scope>
</reference>
<dbReference type="AlphaFoldDB" id="A0A0N4V366"/>
<evidence type="ECO:0000256" key="1">
    <source>
        <dbReference type="SAM" id="MobiDB-lite"/>
    </source>
</evidence>
<feature type="region of interest" description="Disordered" evidence="1">
    <location>
        <begin position="103"/>
        <end position="132"/>
    </location>
</feature>
<dbReference type="Proteomes" id="UP000274131">
    <property type="component" value="Unassembled WGS sequence"/>
</dbReference>
<dbReference type="EMBL" id="UXUI01007791">
    <property type="protein sequence ID" value="VDD89441.1"/>
    <property type="molecule type" value="Genomic_DNA"/>
</dbReference>
<protein>
    <submittedName>
        <fullName evidence="4">Protein SHQ1 homolog</fullName>
    </submittedName>
</protein>
<feature type="compositionally biased region" description="Basic and acidic residues" evidence="1">
    <location>
        <begin position="122"/>
        <end position="132"/>
    </location>
</feature>
<evidence type="ECO:0000313" key="4">
    <source>
        <dbReference type="WBParaSite" id="EVEC_0000448401-mRNA-1"/>
    </source>
</evidence>
<proteinExistence type="predicted"/>
<organism evidence="4">
    <name type="scientific">Enterobius vermicularis</name>
    <name type="common">Human pinworm</name>
    <dbReference type="NCBI Taxonomy" id="51028"/>
    <lineage>
        <taxon>Eukaryota</taxon>
        <taxon>Metazoa</taxon>
        <taxon>Ecdysozoa</taxon>
        <taxon>Nematoda</taxon>
        <taxon>Chromadorea</taxon>
        <taxon>Rhabditida</taxon>
        <taxon>Spirurina</taxon>
        <taxon>Oxyuridomorpha</taxon>
        <taxon>Oxyuroidea</taxon>
        <taxon>Oxyuridae</taxon>
        <taxon>Enterobius</taxon>
    </lineage>
</organism>
<evidence type="ECO:0000313" key="3">
    <source>
        <dbReference type="Proteomes" id="UP000274131"/>
    </source>
</evidence>
<evidence type="ECO:0000313" key="2">
    <source>
        <dbReference type="EMBL" id="VDD89441.1"/>
    </source>
</evidence>
<reference evidence="2 3" key="2">
    <citation type="submission" date="2018-10" db="EMBL/GenBank/DDBJ databases">
        <authorList>
            <consortium name="Pathogen Informatics"/>
        </authorList>
    </citation>
    <scope>NUCLEOTIDE SEQUENCE [LARGE SCALE GENOMIC DNA]</scope>
</reference>
<keyword evidence="3" id="KW-1185">Reference proteome</keyword>
<name>A0A0N4V366_ENTVE</name>
<accession>A0A0N4V366</accession>
<feature type="compositionally biased region" description="Acidic residues" evidence="1">
    <location>
        <begin position="107"/>
        <end position="121"/>
    </location>
</feature>